<sequence length="272" mass="29731">MDRRTARLLNGALALCCLVLVLAAVYPVTTAESHSTQPVDERFTVPEVDDYRATGAIVADGETALKFEGAVTADGGRYLFIDEGGVRTEQFQASPGAPVYSRLVVEDVGSTDRRREQIQRDTDRKLIRESRTEGDVTFIIKQNASDLRTDVSGAASVVVRSLYVVGYQRDIDPSQEATVYKPENGWYEGREPYHITGATGQVRTVSDTTGVRSAEVRWDQTGSAGTYAELALVRLTGDAPTTYDISVEFKSGEPTVRRPAWVTAVKAGSEDR</sequence>
<gene>
    <name evidence="1" type="ORF">BVU17_17020</name>
</gene>
<dbReference type="KEGG" id="hta:BVU17_17020"/>
<evidence type="ECO:0000313" key="1">
    <source>
        <dbReference type="EMBL" id="AUG49274.1"/>
    </source>
</evidence>
<keyword evidence="2" id="KW-1185">Reference proteome</keyword>
<accession>A0A2H5A3H7</accession>
<reference evidence="1 2" key="1">
    <citation type="submission" date="2017-01" db="EMBL/GenBank/DDBJ databases">
        <title>A Red Light-Sensitive Sensory Rhodopsin I From Haloarcula taiwanensis, A New Haloarchaeon Isolated From Taiwan.</title>
        <authorList>
            <person name="Yang C.-S."/>
            <person name="Han Y.-A."/>
            <person name="Chen P.-C."/>
            <person name="Ng W.V."/>
            <person name="Chen T.-W."/>
        </authorList>
    </citation>
    <scope>NUCLEOTIDE SEQUENCE [LARGE SCALE GENOMIC DNA]</scope>
    <source>
        <strain evidence="1 2">Taiwanensis</strain>
    </source>
</reference>
<name>A0A2H5A3H7_9EURY</name>
<dbReference type="OrthoDB" id="181764at2157"/>
<dbReference type="AlphaFoldDB" id="A0A2H5A3H7"/>
<dbReference type="Proteomes" id="UP000242917">
    <property type="component" value="Chromosome II"/>
</dbReference>
<proteinExistence type="predicted"/>
<protein>
    <submittedName>
        <fullName evidence="1">Uncharacterized protein</fullName>
    </submittedName>
</protein>
<dbReference type="EMBL" id="CP019155">
    <property type="protein sequence ID" value="AUG49274.1"/>
    <property type="molecule type" value="Genomic_DNA"/>
</dbReference>
<evidence type="ECO:0000313" key="2">
    <source>
        <dbReference type="Proteomes" id="UP000242917"/>
    </source>
</evidence>
<organism evidence="1 2">
    <name type="scientific">Haloarcula taiwanensis</name>
    <dbReference type="NCBI Taxonomy" id="1932004"/>
    <lineage>
        <taxon>Archaea</taxon>
        <taxon>Methanobacteriati</taxon>
        <taxon>Methanobacteriota</taxon>
        <taxon>Stenosarchaea group</taxon>
        <taxon>Halobacteria</taxon>
        <taxon>Halobacteriales</taxon>
        <taxon>Haloarculaceae</taxon>
        <taxon>Haloarcula</taxon>
    </lineage>
</organism>